<organism evidence="1 2">
    <name type="scientific">Dreissena polymorpha</name>
    <name type="common">Zebra mussel</name>
    <name type="synonym">Mytilus polymorpha</name>
    <dbReference type="NCBI Taxonomy" id="45954"/>
    <lineage>
        <taxon>Eukaryota</taxon>
        <taxon>Metazoa</taxon>
        <taxon>Spiralia</taxon>
        <taxon>Lophotrochozoa</taxon>
        <taxon>Mollusca</taxon>
        <taxon>Bivalvia</taxon>
        <taxon>Autobranchia</taxon>
        <taxon>Heteroconchia</taxon>
        <taxon>Euheterodonta</taxon>
        <taxon>Imparidentia</taxon>
        <taxon>Neoheterodontei</taxon>
        <taxon>Myida</taxon>
        <taxon>Dreissenoidea</taxon>
        <taxon>Dreissenidae</taxon>
        <taxon>Dreissena</taxon>
    </lineage>
</organism>
<proteinExistence type="predicted"/>
<evidence type="ECO:0000313" key="2">
    <source>
        <dbReference type="Proteomes" id="UP000828390"/>
    </source>
</evidence>
<comment type="caution">
    <text evidence="1">The sequence shown here is derived from an EMBL/GenBank/DDBJ whole genome shotgun (WGS) entry which is preliminary data.</text>
</comment>
<accession>A0A9D4R3T9</accession>
<dbReference type="AlphaFoldDB" id="A0A9D4R3T9"/>
<gene>
    <name evidence="1" type="ORF">DPMN_096472</name>
</gene>
<name>A0A9D4R3T9_DREPO</name>
<reference evidence="1" key="1">
    <citation type="journal article" date="2019" name="bioRxiv">
        <title>The Genome of the Zebra Mussel, Dreissena polymorpha: A Resource for Invasive Species Research.</title>
        <authorList>
            <person name="McCartney M.A."/>
            <person name="Auch B."/>
            <person name="Kono T."/>
            <person name="Mallez S."/>
            <person name="Zhang Y."/>
            <person name="Obille A."/>
            <person name="Becker A."/>
            <person name="Abrahante J.E."/>
            <person name="Garbe J."/>
            <person name="Badalamenti J.P."/>
            <person name="Herman A."/>
            <person name="Mangelson H."/>
            <person name="Liachko I."/>
            <person name="Sullivan S."/>
            <person name="Sone E.D."/>
            <person name="Koren S."/>
            <person name="Silverstein K.A.T."/>
            <person name="Beckman K.B."/>
            <person name="Gohl D.M."/>
        </authorList>
    </citation>
    <scope>NUCLEOTIDE SEQUENCE</scope>
    <source>
        <strain evidence="1">Duluth1</strain>
        <tissue evidence="1">Whole animal</tissue>
    </source>
</reference>
<dbReference type="Proteomes" id="UP000828390">
    <property type="component" value="Unassembled WGS sequence"/>
</dbReference>
<dbReference type="EMBL" id="JAIWYP010000003">
    <property type="protein sequence ID" value="KAH3853934.1"/>
    <property type="molecule type" value="Genomic_DNA"/>
</dbReference>
<reference evidence="1" key="2">
    <citation type="submission" date="2020-11" db="EMBL/GenBank/DDBJ databases">
        <authorList>
            <person name="McCartney M.A."/>
            <person name="Auch B."/>
            <person name="Kono T."/>
            <person name="Mallez S."/>
            <person name="Becker A."/>
            <person name="Gohl D.M."/>
            <person name="Silverstein K.A.T."/>
            <person name="Koren S."/>
            <person name="Bechman K.B."/>
            <person name="Herman A."/>
            <person name="Abrahante J.E."/>
            <person name="Garbe J."/>
        </authorList>
    </citation>
    <scope>NUCLEOTIDE SEQUENCE</scope>
    <source>
        <strain evidence="1">Duluth1</strain>
        <tissue evidence="1">Whole animal</tissue>
    </source>
</reference>
<evidence type="ECO:0000313" key="1">
    <source>
        <dbReference type="EMBL" id="KAH3853934.1"/>
    </source>
</evidence>
<protein>
    <submittedName>
        <fullName evidence="1">Uncharacterized protein</fullName>
    </submittedName>
</protein>
<keyword evidence="2" id="KW-1185">Reference proteome</keyword>
<sequence length="80" mass="8362">MAGLLGLYASTQGVGLPDPCMVSAVFPATTGTPSANFQPASQSSIGFSFGAWDVWRHTLIASLASLAAWHEYSLGLTIFI</sequence>